<dbReference type="InterPro" id="IPR036237">
    <property type="entry name" value="Xyl_isomerase-like_sf"/>
</dbReference>
<dbReference type="NCBIfam" id="TIGR00587">
    <property type="entry name" value="nfo"/>
    <property type="match status" value="1"/>
</dbReference>
<dbReference type="GO" id="GO:0006284">
    <property type="term" value="P:base-excision repair"/>
    <property type="evidence" value="ECO:0007669"/>
    <property type="project" value="TreeGrafter"/>
</dbReference>
<evidence type="ECO:0000313" key="11">
    <source>
        <dbReference type="EMBL" id="SJK84408.1"/>
    </source>
</evidence>
<evidence type="ECO:0000313" key="12">
    <source>
        <dbReference type="Proteomes" id="UP000187822"/>
    </source>
</evidence>
<evidence type="ECO:0000259" key="9">
    <source>
        <dbReference type="Pfam" id="PF01261"/>
    </source>
</evidence>
<dbReference type="FunFam" id="3.20.20.150:FF:000001">
    <property type="entry name" value="Probable endonuclease 4"/>
    <property type="match status" value="1"/>
</dbReference>
<feature type="region of interest" description="Disordered" evidence="8">
    <location>
        <begin position="1"/>
        <end position="20"/>
    </location>
</feature>
<evidence type="ECO:0000256" key="1">
    <source>
        <dbReference type="ARBA" id="ARBA00005340"/>
    </source>
</evidence>
<dbReference type="CDD" id="cd00019">
    <property type="entry name" value="AP2Ec"/>
    <property type="match status" value="1"/>
</dbReference>
<keyword evidence="2 7" id="KW-0479">Metal-binding</keyword>
<keyword evidence="7 10" id="KW-0255">Endonuclease</keyword>
<dbReference type="PANTHER" id="PTHR21445">
    <property type="entry name" value="ENDONUCLEASE IV ENDODEOXYRIBONUCLEASE IV"/>
    <property type="match status" value="1"/>
</dbReference>
<evidence type="ECO:0000256" key="4">
    <source>
        <dbReference type="ARBA" id="ARBA00022801"/>
    </source>
</evidence>
<dbReference type="GeneID" id="41587853"/>
<comment type="similarity">
    <text evidence="1 7">Belongs to the AP endonuclease 2 family.</text>
</comment>
<dbReference type="GO" id="GO:0003677">
    <property type="term" value="F:DNA binding"/>
    <property type="evidence" value="ECO:0007669"/>
    <property type="project" value="InterPro"/>
</dbReference>
<feature type="binding site" evidence="7">
    <location>
        <position position="112"/>
    </location>
    <ligand>
        <name>Zn(2+)</name>
        <dbReference type="ChEBI" id="CHEBI:29105"/>
        <label>1</label>
    </ligand>
</feature>
<evidence type="ECO:0000256" key="2">
    <source>
        <dbReference type="ARBA" id="ARBA00022723"/>
    </source>
</evidence>
<organism evidence="10 13">
    <name type="scientific">Cuniculiplasma divulgatum</name>
    <dbReference type="NCBI Taxonomy" id="1673428"/>
    <lineage>
        <taxon>Archaea</taxon>
        <taxon>Methanobacteriati</taxon>
        <taxon>Thermoplasmatota</taxon>
        <taxon>Thermoplasmata</taxon>
        <taxon>Thermoplasmatales</taxon>
        <taxon>Cuniculiplasmataceae</taxon>
        <taxon>Cuniculiplasma</taxon>
    </lineage>
</organism>
<dbReference type="EC" id="3.1.21.2" evidence="7"/>
<feature type="binding site" evidence="7">
    <location>
        <position position="147"/>
    </location>
    <ligand>
        <name>Zn(2+)</name>
        <dbReference type="ChEBI" id="CHEBI:29105"/>
        <label>1</label>
    </ligand>
</feature>
<evidence type="ECO:0000256" key="3">
    <source>
        <dbReference type="ARBA" id="ARBA00022763"/>
    </source>
</evidence>
<dbReference type="OrthoDB" id="33250at2157"/>
<dbReference type="Pfam" id="PF01261">
    <property type="entry name" value="AP_endonuc_2"/>
    <property type="match status" value="1"/>
</dbReference>
<dbReference type="GO" id="GO:0008833">
    <property type="term" value="F:deoxyribonuclease IV (phage-T4-induced) activity"/>
    <property type="evidence" value="ECO:0007669"/>
    <property type="project" value="UniProtKB-UniRule"/>
</dbReference>
<keyword evidence="5 7" id="KW-0862">Zinc</keyword>
<protein>
    <recommendedName>
        <fullName evidence="7">Probable endonuclease 4</fullName>
        <ecNumber evidence="7">3.1.21.2</ecNumber>
    </recommendedName>
    <alternativeName>
        <fullName evidence="7">Endodeoxyribonuclease IV</fullName>
    </alternativeName>
    <alternativeName>
        <fullName evidence="7">Endonuclease IV</fullName>
    </alternativeName>
</protein>
<evidence type="ECO:0000313" key="10">
    <source>
        <dbReference type="EMBL" id="SIM47138.1"/>
    </source>
</evidence>
<keyword evidence="3 7" id="KW-0227">DNA damage</keyword>
<evidence type="ECO:0000256" key="7">
    <source>
        <dbReference type="HAMAP-Rule" id="MF_00152"/>
    </source>
</evidence>
<feature type="binding site" evidence="7">
    <location>
        <position position="263"/>
    </location>
    <ligand>
        <name>Zn(2+)</name>
        <dbReference type="ChEBI" id="CHEBI:29105"/>
        <label>2</label>
    </ligand>
</feature>
<reference evidence="12" key="3">
    <citation type="submission" date="2016-06" db="EMBL/GenBank/DDBJ databases">
        <authorList>
            <person name="Toshchakov V.S."/>
        </authorList>
    </citation>
    <scope>NUCLEOTIDE SEQUENCE [LARGE SCALE GENOMIC DNA]</scope>
    <source>
        <strain>PM4 (JCM 30641</strain>
        <strain evidence="12">\VKM B-2940)</strain>
    </source>
</reference>
<keyword evidence="6 7" id="KW-0234">DNA repair</keyword>
<feature type="binding site" evidence="7">
    <location>
        <position position="184"/>
    </location>
    <ligand>
        <name>Zn(2+)</name>
        <dbReference type="ChEBI" id="CHEBI:29105"/>
        <label>3</label>
    </ligand>
</feature>
<feature type="binding site" evidence="7">
    <location>
        <position position="72"/>
    </location>
    <ligand>
        <name>Zn(2+)</name>
        <dbReference type="ChEBI" id="CHEBI:29105"/>
        <label>1</label>
    </ligand>
</feature>
<dbReference type="InterPro" id="IPR013022">
    <property type="entry name" value="Xyl_isomerase-like_TIM-brl"/>
</dbReference>
<sequence>MKITDVNNIGGHLSTSKGIDATPERAREFGFKSYQVFTKSQMQWKAKPLDEETVKKFKKEKMENGNPTVMVHASYLLNTASSDESLREKVREAFRTEIERADKLGMELLTFHPGSFKDATLEIGIANVSNMLNDVITPDQSVKVLIENSAGQGNSVGKTFEDIAKIIDKVEEKDKVGITLDTCHTWASGYNFAEETGYGQMIDEIKRTVGLERINGFHLNDSKKGLGEHTDRHEMIGKGTVGVNGFRFLMKDRNFQKVPMIFETPLGEDGYMSDIEALNQLLK</sequence>
<dbReference type="STRING" id="1673428.CPM_0528"/>
<keyword evidence="4 7" id="KW-0378">Hydrolase</keyword>
<evidence type="ECO:0000256" key="8">
    <source>
        <dbReference type="SAM" id="MobiDB-lite"/>
    </source>
</evidence>
<dbReference type="KEGG" id="cdiv:CPM_0528"/>
<dbReference type="InterPro" id="IPR018246">
    <property type="entry name" value="AP_endonuc_F2_Zn_BS"/>
</dbReference>
<proteinExistence type="inferred from homology"/>
<dbReference type="GO" id="GO:0003906">
    <property type="term" value="F:DNA-(apurinic or apyrimidinic site) endonuclease activity"/>
    <property type="evidence" value="ECO:0007669"/>
    <property type="project" value="TreeGrafter"/>
</dbReference>
<dbReference type="HAMAP" id="MF_00152">
    <property type="entry name" value="Nfo"/>
    <property type="match status" value="1"/>
</dbReference>
<dbReference type="SMART" id="SM00518">
    <property type="entry name" value="AP2Ec"/>
    <property type="match status" value="1"/>
</dbReference>
<reference evidence="11" key="2">
    <citation type="submission" date="2016-06" db="EMBL/GenBank/DDBJ databases">
        <authorList>
            <person name="Olsen C.W."/>
            <person name="Carey S."/>
            <person name="Hinshaw L."/>
            <person name="Karasin A.I."/>
        </authorList>
    </citation>
    <scope>NUCLEOTIDE SEQUENCE [LARGE SCALE GENOMIC DNA]</scope>
    <source>
        <strain evidence="11">PM4</strain>
    </source>
</reference>
<dbReference type="AlphaFoldDB" id="A0A1N5TGA6"/>
<dbReference type="PROSITE" id="PS51432">
    <property type="entry name" value="AP_NUCLEASE_F2_4"/>
    <property type="match status" value="1"/>
</dbReference>
<gene>
    <name evidence="7" type="primary">nfo</name>
    <name evidence="11" type="ORF">CPM_0528</name>
    <name evidence="10" type="ORF">CSP5_0556</name>
</gene>
<dbReference type="EMBL" id="LT671858">
    <property type="protein sequence ID" value="SIM47138.1"/>
    <property type="molecule type" value="Genomic_DNA"/>
</dbReference>
<feature type="domain" description="Xylose isomerase-like TIM barrel" evidence="9">
    <location>
        <begin position="24"/>
        <end position="280"/>
    </location>
</feature>
<dbReference type="EMBL" id="LT719092">
    <property type="protein sequence ID" value="SJK84408.1"/>
    <property type="molecule type" value="Genomic_DNA"/>
</dbReference>
<dbReference type="PANTHER" id="PTHR21445:SF0">
    <property type="entry name" value="APURINIC-APYRIMIDINIC ENDONUCLEASE"/>
    <property type="match status" value="1"/>
</dbReference>
<dbReference type="GO" id="GO:0008270">
    <property type="term" value="F:zinc ion binding"/>
    <property type="evidence" value="ECO:0007669"/>
    <property type="project" value="UniProtKB-UniRule"/>
</dbReference>
<feature type="binding site" evidence="7">
    <location>
        <position position="147"/>
    </location>
    <ligand>
        <name>Zn(2+)</name>
        <dbReference type="ChEBI" id="CHEBI:29105"/>
        <label>2</label>
    </ligand>
</feature>
<dbReference type="GO" id="GO:0008081">
    <property type="term" value="F:phosphoric diester hydrolase activity"/>
    <property type="evidence" value="ECO:0007669"/>
    <property type="project" value="TreeGrafter"/>
</dbReference>
<dbReference type="InterPro" id="IPR001719">
    <property type="entry name" value="AP_endonuc_2"/>
</dbReference>
<feature type="binding site" evidence="7">
    <location>
        <position position="218"/>
    </location>
    <ligand>
        <name>Zn(2+)</name>
        <dbReference type="ChEBI" id="CHEBI:29105"/>
        <label>2</label>
    </ligand>
</feature>
<reference evidence="10 13" key="1">
    <citation type="submission" date="2016-04" db="EMBL/GenBank/DDBJ databases">
        <authorList>
            <person name="Evans L.H."/>
            <person name="Alamgir A."/>
            <person name="Owens N."/>
            <person name="Weber N.D."/>
            <person name="Virtaneva K."/>
            <person name="Barbian K."/>
            <person name="Babar A."/>
            <person name="Rosenke K."/>
        </authorList>
    </citation>
    <scope>NUCLEOTIDE SEQUENCE [LARGE SCALE GENOMIC DNA]</scope>
    <source>
        <strain evidence="10">S5</strain>
        <strain evidence="13">S5(T) (JCM 30642 \VKM B-2941)</strain>
    </source>
</reference>
<feature type="binding site" evidence="7">
    <location>
        <position position="231"/>
    </location>
    <ligand>
        <name>Zn(2+)</name>
        <dbReference type="ChEBI" id="CHEBI:29105"/>
        <label>3</label>
    </ligand>
</feature>
<keyword evidence="7" id="KW-0540">Nuclease</keyword>
<feature type="binding site" evidence="7">
    <location>
        <position position="181"/>
    </location>
    <ligand>
        <name>Zn(2+)</name>
        <dbReference type="ChEBI" id="CHEBI:29105"/>
        <label>2</label>
    </ligand>
</feature>
<dbReference type="Proteomes" id="UP000187822">
    <property type="component" value="Chromosome I"/>
</dbReference>
<comment type="catalytic activity">
    <reaction evidence="7">
        <text>Endonucleolytic cleavage to 5'-phosphooligonucleotide end-products.</text>
        <dbReference type="EC" id="3.1.21.2"/>
    </reaction>
</comment>
<dbReference type="SUPFAM" id="SSF51658">
    <property type="entry name" value="Xylose isomerase-like"/>
    <property type="match status" value="1"/>
</dbReference>
<dbReference type="PROSITE" id="PS00730">
    <property type="entry name" value="AP_NUCLEASE_F2_2"/>
    <property type="match status" value="1"/>
</dbReference>
<dbReference type="RefSeq" id="WP_077075988.1">
    <property type="nucleotide sequence ID" value="NZ_LT671858.1"/>
</dbReference>
<name>A0A1N5TGA6_9ARCH</name>
<keyword evidence="12" id="KW-1185">Reference proteome</keyword>
<accession>A0A1N5TGA6</accession>
<feature type="binding site" evidence="7">
    <location>
        <position position="233"/>
    </location>
    <ligand>
        <name>Zn(2+)</name>
        <dbReference type="ChEBI" id="CHEBI:29105"/>
        <label>3</label>
    </ligand>
</feature>
<evidence type="ECO:0000256" key="6">
    <source>
        <dbReference type="ARBA" id="ARBA00023204"/>
    </source>
</evidence>
<comment type="cofactor">
    <cofactor evidence="7">
        <name>Zn(2+)</name>
        <dbReference type="ChEBI" id="CHEBI:29105"/>
    </cofactor>
    <text evidence="7">Binds 3 Zn(2+) ions.</text>
</comment>
<evidence type="ECO:0000256" key="5">
    <source>
        <dbReference type="ARBA" id="ARBA00022833"/>
    </source>
</evidence>
<dbReference type="Gene3D" id="3.20.20.150">
    <property type="entry name" value="Divalent-metal-dependent TIM barrel enzymes"/>
    <property type="match status" value="1"/>
</dbReference>
<dbReference type="PROSITE" id="PS00731">
    <property type="entry name" value="AP_NUCLEASE_F2_3"/>
    <property type="match status" value="1"/>
</dbReference>
<dbReference type="Proteomes" id="UP000195607">
    <property type="component" value="Chromosome I"/>
</dbReference>
<evidence type="ECO:0000313" key="13">
    <source>
        <dbReference type="Proteomes" id="UP000195607"/>
    </source>
</evidence>
<comment type="function">
    <text evidence="7">Endonuclease IV plays a role in DNA repair. It cleaves phosphodiester bonds at apurinic or apyrimidinic (AP) sites, generating a 3'-hydroxyl group and a 5'-terminal sugar phosphate.</text>
</comment>